<comment type="caution">
    <text evidence="2">The sequence shown here is derived from an EMBL/GenBank/DDBJ whole genome shotgun (WGS) entry which is preliminary data.</text>
</comment>
<dbReference type="EMBL" id="VWPH01000003">
    <property type="protein sequence ID" value="KAA5835989.1"/>
    <property type="molecule type" value="Genomic_DNA"/>
</dbReference>
<dbReference type="OrthoDB" id="5192539at2"/>
<protein>
    <recommendedName>
        <fullName evidence="4">YggT family protein</fullName>
    </recommendedName>
</protein>
<name>A0A5M7C1Q8_SACHI</name>
<keyword evidence="3" id="KW-1185">Reference proteome</keyword>
<dbReference type="Proteomes" id="UP000323946">
    <property type="component" value="Unassembled WGS sequence"/>
</dbReference>
<evidence type="ECO:0000256" key="1">
    <source>
        <dbReference type="SAM" id="Phobius"/>
    </source>
</evidence>
<feature type="transmembrane region" description="Helical" evidence="1">
    <location>
        <begin position="26"/>
        <end position="51"/>
    </location>
</feature>
<organism evidence="2 3">
    <name type="scientific">Saccharopolyspora hirsuta</name>
    <dbReference type="NCBI Taxonomy" id="1837"/>
    <lineage>
        <taxon>Bacteria</taxon>
        <taxon>Bacillati</taxon>
        <taxon>Actinomycetota</taxon>
        <taxon>Actinomycetes</taxon>
        <taxon>Pseudonocardiales</taxon>
        <taxon>Pseudonocardiaceae</taxon>
        <taxon>Saccharopolyspora</taxon>
    </lineage>
</organism>
<gene>
    <name evidence="2" type="ORF">F1721_06470</name>
</gene>
<keyword evidence="1" id="KW-0472">Membrane</keyword>
<keyword evidence="1" id="KW-1133">Transmembrane helix</keyword>
<reference evidence="2 3" key="1">
    <citation type="submission" date="2019-09" db="EMBL/GenBank/DDBJ databases">
        <title>Draft genome sequence of the thermophilic Saccharopolyspora hirsuta VKM Ac-666T.</title>
        <authorList>
            <person name="Lobastova T.G."/>
            <person name="Fokina V."/>
            <person name="Bragin E.Y."/>
            <person name="Shtratnikova V.Y."/>
            <person name="Starodumova I.P."/>
            <person name="Tarlachkov S.V."/>
            <person name="Donova M.V."/>
        </authorList>
    </citation>
    <scope>NUCLEOTIDE SEQUENCE [LARGE SCALE GENOMIC DNA]</scope>
    <source>
        <strain evidence="2 3">VKM Ac-666</strain>
    </source>
</reference>
<feature type="transmembrane region" description="Helical" evidence="1">
    <location>
        <begin position="91"/>
        <end position="112"/>
    </location>
</feature>
<evidence type="ECO:0000313" key="2">
    <source>
        <dbReference type="EMBL" id="KAA5835989.1"/>
    </source>
</evidence>
<dbReference type="AlphaFoldDB" id="A0A5M7C1Q8"/>
<proteinExistence type="predicted"/>
<keyword evidence="1" id="KW-0812">Transmembrane</keyword>
<sequence length="120" mass="12967">MVEEVSSGAREGGVRRADVRRAWHRGLGVLISVVRWFGTAAAALLAVHVILTIGNANPDNGITKFVASWAEWLALGFQDLFMPADPKLEVLVNYGVAALFWLVIASLATRVLSALNRPSI</sequence>
<evidence type="ECO:0000313" key="3">
    <source>
        <dbReference type="Proteomes" id="UP000323946"/>
    </source>
</evidence>
<accession>A0A5M7C1Q8</accession>
<evidence type="ECO:0008006" key="4">
    <source>
        <dbReference type="Google" id="ProtNLM"/>
    </source>
</evidence>